<dbReference type="RefSeq" id="WP_345410824.1">
    <property type="nucleotide sequence ID" value="NZ_BAABHO010000003.1"/>
</dbReference>
<feature type="region of interest" description="Disordered" evidence="1">
    <location>
        <begin position="142"/>
        <end position="176"/>
    </location>
</feature>
<comment type="caution">
    <text evidence="2">The sequence shown here is derived from an EMBL/GenBank/DDBJ whole genome shotgun (WGS) entry which is preliminary data.</text>
</comment>
<keyword evidence="3" id="KW-1185">Reference proteome</keyword>
<organism evidence="2 3">
    <name type="scientific">Actinomycetospora chlora</name>
    <dbReference type="NCBI Taxonomy" id="663608"/>
    <lineage>
        <taxon>Bacteria</taxon>
        <taxon>Bacillati</taxon>
        <taxon>Actinomycetota</taxon>
        <taxon>Actinomycetes</taxon>
        <taxon>Pseudonocardiales</taxon>
        <taxon>Pseudonocardiaceae</taxon>
        <taxon>Actinomycetospora</taxon>
    </lineage>
</organism>
<reference evidence="3" key="1">
    <citation type="journal article" date="2019" name="Int. J. Syst. Evol. Microbiol.">
        <title>The Global Catalogue of Microorganisms (GCM) 10K type strain sequencing project: providing services to taxonomists for standard genome sequencing and annotation.</title>
        <authorList>
            <consortium name="The Broad Institute Genomics Platform"/>
            <consortium name="The Broad Institute Genome Sequencing Center for Infectious Disease"/>
            <person name="Wu L."/>
            <person name="Ma J."/>
        </authorList>
    </citation>
    <scope>NUCLEOTIDE SEQUENCE [LARGE SCALE GENOMIC DNA]</scope>
    <source>
        <strain evidence="3">JCM 17979</strain>
    </source>
</reference>
<protein>
    <recommendedName>
        <fullName evidence="4">DoxX family membrane protein</fullName>
    </recommendedName>
</protein>
<evidence type="ECO:0008006" key="4">
    <source>
        <dbReference type="Google" id="ProtNLM"/>
    </source>
</evidence>
<name>A0ABP9A958_9PSEU</name>
<evidence type="ECO:0000313" key="2">
    <source>
        <dbReference type="EMBL" id="GAA4775596.1"/>
    </source>
</evidence>
<sequence>MPSVDLAQLPPRLATGAFILNSGLQKWSGDEQTAAGLHGFASGTYPFLKDMDPPTFLKALSAGEIAVGATLLAPFIPGRLAGLALSGFSASMLGLYLRTPGMHDEHYRPTQQGTPVAKDIWMLGIGAGLVLGGSRRRAAEKAAAKAERKAEKDAEKRVREAAKLARKRGREEVRAA</sequence>
<proteinExistence type="predicted"/>
<gene>
    <name evidence="2" type="ORF">GCM10023200_05210</name>
</gene>
<dbReference type="Proteomes" id="UP001500928">
    <property type="component" value="Unassembled WGS sequence"/>
</dbReference>
<accession>A0ABP9A958</accession>
<evidence type="ECO:0000256" key="1">
    <source>
        <dbReference type="SAM" id="MobiDB-lite"/>
    </source>
</evidence>
<dbReference type="EMBL" id="BAABHO010000003">
    <property type="protein sequence ID" value="GAA4775596.1"/>
    <property type="molecule type" value="Genomic_DNA"/>
</dbReference>
<evidence type="ECO:0000313" key="3">
    <source>
        <dbReference type="Proteomes" id="UP001500928"/>
    </source>
</evidence>